<gene>
    <name evidence="4" type="ORF">FIBSPDRAFT_833550</name>
</gene>
<evidence type="ECO:0000259" key="3">
    <source>
        <dbReference type="PROSITE" id="PS51762"/>
    </source>
</evidence>
<sequence>MNWALSIAAIAALGGRGVAGYDLVRDYSGANFFEGWDWYGSWDNLTLGDVWWLNETQAMGQGLAYINNAQHAIIKVDNRSDVAFNEKRNTVRITSQDTYDLGSLWMIDLLHIPYGCSVWPAFWTFGPNWPEDGEIDIIEGVNVMPSNQVALHTTPGCYHPASDVYETGIAGDGDCSTAAGCLVTESQTNSYESGFAAAGGGVWACQFDVAGIFVWFWSRANVPASVAAANQNGSLDITAWGPPTAAYPASSCNISEFFSAQNIVLDITLCGNWAGIGPVYNETCGASGPTGLCYNDLVVGPGSPTYDEAYFEISYLRAYTTTVRPPTPTGPPSSALVAYPSPTTFVETGGGMGGPVVTITGSGPPATATKSSSGAGRAGMGGMDGNGCGAWWGIAASVVVAVWGGLGVVA</sequence>
<feature type="chain" id="PRO_5007872313" evidence="2">
    <location>
        <begin position="21"/>
        <end position="410"/>
    </location>
</feature>
<reference evidence="4 5" key="1">
    <citation type="journal article" date="2016" name="Mol. Biol. Evol.">
        <title>Comparative Genomics of Early-Diverging Mushroom-Forming Fungi Provides Insights into the Origins of Lignocellulose Decay Capabilities.</title>
        <authorList>
            <person name="Nagy L.G."/>
            <person name="Riley R."/>
            <person name="Tritt A."/>
            <person name="Adam C."/>
            <person name="Daum C."/>
            <person name="Floudas D."/>
            <person name="Sun H."/>
            <person name="Yadav J.S."/>
            <person name="Pangilinan J."/>
            <person name="Larsson K.H."/>
            <person name="Matsuura K."/>
            <person name="Barry K."/>
            <person name="Labutti K."/>
            <person name="Kuo R."/>
            <person name="Ohm R.A."/>
            <person name="Bhattacharya S.S."/>
            <person name="Shirouzu T."/>
            <person name="Yoshinaga Y."/>
            <person name="Martin F.M."/>
            <person name="Grigoriev I.V."/>
            <person name="Hibbett D.S."/>
        </authorList>
    </citation>
    <scope>NUCLEOTIDE SEQUENCE [LARGE SCALE GENOMIC DNA]</scope>
    <source>
        <strain evidence="4 5">CBS 109695</strain>
    </source>
</reference>
<feature type="transmembrane region" description="Helical" evidence="1">
    <location>
        <begin position="390"/>
        <end position="409"/>
    </location>
</feature>
<feature type="signal peptide" evidence="2">
    <location>
        <begin position="1"/>
        <end position="20"/>
    </location>
</feature>
<dbReference type="Proteomes" id="UP000076532">
    <property type="component" value="Unassembled WGS sequence"/>
</dbReference>
<dbReference type="CDD" id="cd02181">
    <property type="entry name" value="GH16_fungal_Lam16A_glucanase"/>
    <property type="match status" value="1"/>
</dbReference>
<dbReference type="PANTHER" id="PTHR10963">
    <property type="entry name" value="GLYCOSYL HYDROLASE-RELATED"/>
    <property type="match status" value="1"/>
</dbReference>
<proteinExistence type="predicted"/>
<keyword evidence="1" id="KW-0812">Transmembrane</keyword>
<evidence type="ECO:0000256" key="1">
    <source>
        <dbReference type="SAM" id="Phobius"/>
    </source>
</evidence>
<dbReference type="PROSITE" id="PS51762">
    <property type="entry name" value="GH16_2"/>
    <property type="match status" value="1"/>
</dbReference>
<dbReference type="STRING" id="436010.A0A166DQG0"/>
<dbReference type="Pfam" id="PF26113">
    <property type="entry name" value="GH16_XgeA"/>
    <property type="match status" value="1"/>
</dbReference>
<accession>A0A166DQG0</accession>
<dbReference type="EMBL" id="KV417610">
    <property type="protein sequence ID" value="KZP14965.1"/>
    <property type="molecule type" value="Genomic_DNA"/>
</dbReference>
<dbReference type="OrthoDB" id="192832at2759"/>
<evidence type="ECO:0000313" key="4">
    <source>
        <dbReference type="EMBL" id="KZP14965.1"/>
    </source>
</evidence>
<protein>
    <submittedName>
        <fullName evidence="4">Glycoside hydrolase family 16 protein</fullName>
    </submittedName>
</protein>
<keyword evidence="1" id="KW-0472">Membrane</keyword>
<dbReference type="InterPro" id="IPR000757">
    <property type="entry name" value="Beta-glucanase-like"/>
</dbReference>
<dbReference type="InterPro" id="IPR013320">
    <property type="entry name" value="ConA-like_dom_sf"/>
</dbReference>
<keyword evidence="4" id="KW-0378">Hydrolase</keyword>
<keyword evidence="1" id="KW-1133">Transmembrane helix</keyword>
<dbReference type="GO" id="GO:0004553">
    <property type="term" value="F:hydrolase activity, hydrolyzing O-glycosyl compounds"/>
    <property type="evidence" value="ECO:0007669"/>
    <property type="project" value="InterPro"/>
</dbReference>
<keyword evidence="2" id="KW-0732">Signal</keyword>
<dbReference type="PANTHER" id="PTHR10963:SF24">
    <property type="entry name" value="GLYCOSIDASE C21B10.07-RELATED"/>
    <property type="match status" value="1"/>
</dbReference>
<dbReference type="FunFam" id="2.60.120.200:FF:000179">
    <property type="entry name" value="Unplaced genomic scaffold supercont1.19, whole genome shotgun sequence"/>
    <property type="match status" value="1"/>
</dbReference>
<dbReference type="AlphaFoldDB" id="A0A166DQG0"/>
<dbReference type="GO" id="GO:0009251">
    <property type="term" value="P:glucan catabolic process"/>
    <property type="evidence" value="ECO:0007669"/>
    <property type="project" value="TreeGrafter"/>
</dbReference>
<feature type="domain" description="GH16" evidence="3">
    <location>
        <begin position="25"/>
        <end position="282"/>
    </location>
</feature>
<dbReference type="SUPFAM" id="SSF49899">
    <property type="entry name" value="Concanavalin A-like lectins/glucanases"/>
    <property type="match status" value="1"/>
</dbReference>
<evidence type="ECO:0000313" key="5">
    <source>
        <dbReference type="Proteomes" id="UP000076532"/>
    </source>
</evidence>
<dbReference type="InterPro" id="IPR050546">
    <property type="entry name" value="Glycosyl_Hydrlase_16"/>
</dbReference>
<keyword evidence="5" id="KW-1185">Reference proteome</keyword>
<organism evidence="4 5">
    <name type="scientific">Athelia psychrophila</name>
    <dbReference type="NCBI Taxonomy" id="1759441"/>
    <lineage>
        <taxon>Eukaryota</taxon>
        <taxon>Fungi</taxon>
        <taxon>Dikarya</taxon>
        <taxon>Basidiomycota</taxon>
        <taxon>Agaricomycotina</taxon>
        <taxon>Agaricomycetes</taxon>
        <taxon>Agaricomycetidae</taxon>
        <taxon>Atheliales</taxon>
        <taxon>Atheliaceae</taxon>
        <taxon>Athelia</taxon>
    </lineage>
</organism>
<dbReference type="Gene3D" id="2.60.120.200">
    <property type="match status" value="1"/>
</dbReference>
<name>A0A166DQG0_9AGAM</name>
<evidence type="ECO:0000256" key="2">
    <source>
        <dbReference type="SAM" id="SignalP"/>
    </source>
</evidence>